<evidence type="ECO:0000313" key="19">
    <source>
        <dbReference type="EMBL" id="ART89370.1"/>
    </source>
</evidence>
<evidence type="ECO:0000313" key="31">
    <source>
        <dbReference type="EMBL" id="QKS68823.1"/>
    </source>
</evidence>
<evidence type="ECO:0000313" key="33">
    <source>
        <dbReference type="EMBL" id="QKS69137.1"/>
    </source>
</evidence>
<evidence type="ECO:0000313" key="23">
    <source>
        <dbReference type="EMBL" id="AZC86042.1"/>
    </source>
</evidence>
<evidence type="ECO:0000313" key="12">
    <source>
        <dbReference type="EMBL" id="AAN02612.1"/>
    </source>
</evidence>
<dbReference type="GO" id="GO:0046718">
    <property type="term" value="P:symbiont entry into host cell"/>
    <property type="evidence" value="ECO:0007669"/>
    <property type="project" value="UniProtKB-KW"/>
</dbReference>
<evidence type="ECO:0000313" key="29">
    <source>
        <dbReference type="EMBL" id="QKS68522.1"/>
    </source>
</evidence>
<evidence type="ECO:0000313" key="41">
    <source>
        <dbReference type="Proteomes" id="UP000319782"/>
    </source>
</evidence>
<dbReference type="Proteomes" id="UP000319919">
    <property type="component" value="Segment"/>
</dbReference>
<dbReference type="Proteomes" id="UP000500700">
    <property type="component" value="Segment"/>
</dbReference>
<comment type="function">
    <text evidence="1">Late protein which probably plays a role in virus entry into the host cell.</text>
</comment>
<evidence type="ECO:0000256" key="8">
    <source>
        <dbReference type="ARBA" id="ARBA00023136"/>
    </source>
</evidence>
<dbReference type="RefSeq" id="NP_150478.1">
    <property type="nucleotide sequence ID" value="NC_003027.1"/>
</dbReference>
<dbReference type="EMBL" id="MN636841">
    <property type="protein sequence ID" value="QKS68980.1"/>
    <property type="molecule type" value="Genomic_DNA"/>
</dbReference>
<keyword evidence="39" id="KW-1185">Reference proteome</keyword>
<evidence type="ECO:0000313" key="22">
    <source>
        <dbReference type="EMBL" id="AYV61177.1"/>
    </source>
</evidence>
<keyword evidence="3" id="KW-1162">Viral penetration into host cytoplasm</keyword>
<dbReference type="EMBL" id="MN636839">
    <property type="protein sequence ID" value="QKS68679.1"/>
    <property type="molecule type" value="Genomic_DNA"/>
</dbReference>
<evidence type="ECO:0000313" key="37">
    <source>
        <dbReference type="EMBL" id="QTO65970.1"/>
    </source>
</evidence>
<reference evidence="22" key="11">
    <citation type="submission" date="2018-07" db="EMBL/GenBank/DDBJ databases">
        <title>Analysis and insights into recombination signals in the lumpy skin disease virus recovered in Russia.</title>
        <authorList>
            <person name="Sprygin A."/>
            <person name="Babin Y."/>
            <person name="Byadovskaya O."/>
            <person name="Pestova Y."/>
            <person name="van Schalkwyk A."/>
            <person name="Kononova S."/>
            <person name="Shumilova I."/>
            <person name="Nesterov A."/>
            <person name="Wallace D."/>
            <person name="Kononov A."/>
        </authorList>
    </citation>
    <scope>NUCLEOTIDE SEQUENCE [LARGE SCALE GENOMIC DNA]</scope>
    <source>
        <strain evidence="22">LSDV/Russia/Saratov/2017</strain>
    </source>
</reference>
<organism evidence="13 40">
    <name type="scientific">Lumpy skin disease virus</name>
    <name type="common">LSDV</name>
    <dbReference type="NCBI Taxonomy" id="59509"/>
    <lineage>
        <taxon>Viruses</taxon>
        <taxon>Varidnaviria</taxon>
        <taxon>Bamfordvirae</taxon>
        <taxon>Nucleocytoviricota</taxon>
        <taxon>Pokkesviricetes</taxon>
        <taxon>Chitovirales</taxon>
        <taxon>Poxviridae</taxon>
        <taxon>Chordopoxvirinae</taxon>
        <taxon>Capripoxvirus</taxon>
        <taxon>Capripoxvirus lumpyskinpox</taxon>
    </lineage>
</organism>
<dbReference type="KEGG" id="vg:921590"/>
<dbReference type="Proteomes" id="UP000502008">
    <property type="component" value="Segment"/>
</dbReference>
<dbReference type="EMBL" id="KX683219">
    <property type="protein sequence ID" value="AOE47620.1"/>
    <property type="molecule type" value="Genomic_DNA"/>
</dbReference>
<evidence type="ECO:0000313" key="15">
    <source>
        <dbReference type="EMBL" id="AOO78604.1"/>
    </source>
</evidence>
<evidence type="ECO:0000313" key="16">
    <source>
        <dbReference type="EMBL" id="AOO78763.1"/>
    </source>
</evidence>
<reference evidence="37" key="20">
    <citation type="submission" date="2021-02" db="EMBL/GenBank/DDBJ databases">
        <title>Complete genome sequence of the capripoxvirus KSGP 0240 vaccine strain refreshed on cattle.</title>
        <authorList>
            <person name="Bamouh Z."/>
            <person name="Fellahi S."/>
            <person name="Khayi S."/>
            <person name="Hamdi J."/>
            <person name="Omari Tadlaoui K."/>
            <person name="Fassi-Fihri O."/>
            <person name="Elharrak M."/>
        </authorList>
    </citation>
    <scope>NUCLEOTIDE SEQUENCE</scope>
    <source>
        <strain evidence="37">LSD</strain>
    </source>
</reference>
<reference evidence="14" key="3">
    <citation type="submission" date="2016-08" db="EMBL/GenBank/DDBJ databases">
        <title>Complete Genome Sequence of the Capripoxvirus Strain KSGP 0240 from a Commercial Live Attenuated Vaccine.</title>
        <authorList>
            <person name="Vandenbussche F."/>
            <person name="Mathijs E."/>
            <person name="Haegeman A."/>
            <person name="Abdeldayem F."/>
            <person name="Van Borm S."/>
            <person name="De Clercq K."/>
        </authorList>
    </citation>
    <scope>NUCLEOTIDE SEQUENCE [LARGE SCALE GENOMIC DNA]</scope>
    <source>
        <strain evidence="14">KSGP 0240</strain>
    </source>
</reference>
<dbReference type="Proteomes" id="UP000509698">
    <property type="component" value="Segment"/>
</dbReference>
<dbReference type="Proteomes" id="UP000509250">
    <property type="component" value="Segment"/>
</dbReference>
<dbReference type="Proteomes" id="UP000126568">
    <property type="component" value="Segment"/>
</dbReference>
<evidence type="ECO:0000313" key="34">
    <source>
        <dbReference type="EMBL" id="QKS69294.1"/>
    </source>
</evidence>
<evidence type="ECO:0000256" key="10">
    <source>
        <dbReference type="SAM" id="Phobius"/>
    </source>
</evidence>
<evidence type="ECO:0000313" key="45">
    <source>
        <dbReference type="Proteomes" id="UP000500700"/>
    </source>
</evidence>
<evidence type="ECO:0000256" key="2">
    <source>
        <dbReference type="ARBA" id="ARBA00004381"/>
    </source>
</evidence>
<dbReference type="EMBL" id="MT130502">
    <property type="protein sequence ID" value="QIM58660.1"/>
    <property type="molecule type" value="Genomic_DNA"/>
</dbReference>
<organismHost>
    <name type="scientific">Bos taurus</name>
    <name type="common">Bovine</name>
    <dbReference type="NCBI Taxonomy" id="9913"/>
</organismHost>
<dbReference type="Proteomes" id="UP000509537">
    <property type="component" value="Segment"/>
</dbReference>
<reference evidence="21" key="10">
    <citation type="submission" date="2018-02" db="EMBL/GenBank/DDBJ databases">
        <title>Lumpy skin disease vaccine virus from skin biopsies.</title>
        <authorList>
            <person name="Lojkic I."/>
            <person name="Simic I."/>
            <person name="Kresic N."/>
            <person name="Bedekovic T."/>
        </authorList>
    </citation>
    <scope>NUCLEOTIDE SEQUENCE [LARGE SCALE GENOMIC DNA]</scope>
    <source>
        <strain evidence="21">Cro2016</strain>
    </source>
</reference>
<dbReference type="PIRSF" id="PIRSF003766">
    <property type="entry name" value="VAC_I2L"/>
    <property type="match status" value="1"/>
</dbReference>
<evidence type="ECO:0000313" key="40">
    <source>
        <dbReference type="Proteomes" id="UP000156762"/>
    </source>
</evidence>
<dbReference type="Proteomes" id="UP000319782">
    <property type="component" value="Segment"/>
</dbReference>
<dbReference type="EMBL" id="KX894508">
    <property type="protein sequence ID" value="ATG80231.1"/>
    <property type="molecule type" value="Genomic_DNA"/>
</dbReference>
<dbReference type="Proteomes" id="UP000509476">
    <property type="component" value="Segment"/>
</dbReference>
<evidence type="ECO:0000313" key="14">
    <source>
        <dbReference type="EMBL" id="AOE47620.1"/>
    </source>
</evidence>
<evidence type="ECO:0000256" key="3">
    <source>
        <dbReference type="ARBA" id="ARBA00022595"/>
    </source>
</evidence>
<accession>Q77GD9</accession>
<accession>Q91MW3</accession>
<dbReference type="GO" id="GO:0055036">
    <property type="term" value="C:virion membrane"/>
    <property type="evidence" value="ECO:0007669"/>
    <property type="project" value="UniProtKB-SubCell"/>
</dbReference>
<evidence type="ECO:0000313" key="13">
    <source>
        <dbReference type="EMBL" id="AAN02769.1"/>
    </source>
</evidence>
<evidence type="ECO:0000313" key="20">
    <source>
        <dbReference type="EMBL" id="ATG80231.1"/>
    </source>
</evidence>
<evidence type="ECO:0000313" key="17">
    <source>
        <dbReference type="EMBL" id="AOO78921.1"/>
    </source>
</evidence>
<dbReference type="EMBL" id="KX764644">
    <property type="protein sequence ID" value="AOO78763.1"/>
    <property type="molecule type" value="Genomic_DNA"/>
</dbReference>
<evidence type="ECO:0000313" key="32">
    <source>
        <dbReference type="EMBL" id="QKS68980.1"/>
    </source>
</evidence>
<dbReference type="EMBL" id="MW631933">
    <property type="protein sequence ID" value="QTO65970.1"/>
    <property type="molecule type" value="Genomic_DNA"/>
</dbReference>
<reference evidence="15" key="4">
    <citation type="submission" date="2016-08" db="EMBL/GenBank/DDBJ databases">
        <title>Complete Genome Sequences of the Neethling-like Lumpy Skin Disease Virus Strains from Three Commercial Live Attenuated Vaccines.</title>
        <authorList>
            <person name="Mathijs E."/>
            <person name="Vandenbussche F."/>
            <person name="Haegeman A."/>
            <person name="King A."/>
            <person name="Van Borm S."/>
            <person name="De Clercq K."/>
        </authorList>
    </citation>
    <scope>NUCLEOTIDE SEQUENCE</scope>
    <source>
        <strain evidence="16">Neethling-Herbivac vaccine</strain>
        <strain evidence="17">Neethling-LSD vaccine-OBP</strain>
        <strain evidence="15">SIS-Lumpyvax vaccine</strain>
    </source>
</reference>
<dbReference type="Proteomes" id="UP000127252">
    <property type="component" value="Segment"/>
</dbReference>
<dbReference type="EMBL" id="MN636843">
    <property type="protein sequence ID" value="QKS69294.1"/>
    <property type="molecule type" value="Genomic_DNA"/>
</dbReference>
<dbReference type="EMBL" id="MG972412">
    <property type="protein sequence ID" value="AVR51481.1"/>
    <property type="molecule type" value="Genomic_DNA"/>
</dbReference>
<dbReference type="EMBL" id="MN636838">
    <property type="protein sequence ID" value="QKS68522.1"/>
    <property type="molecule type" value="Genomic_DNA"/>
</dbReference>
<evidence type="ECO:0000313" key="11">
    <source>
        <dbReference type="EMBL" id="AAK85005.1"/>
    </source>
</evidence>
<dbReference type="EMBL" id="MN995838">
    <property type="protein sequence ID" value="QIN91600.1"/>
    <property type="molecule type" value="Genomic_DNA"/>
</dbReference>
<evidence type="ECO:0000313" key="21">
    <source>
        <dbReference type="EMBL" id="AVR51481.1"/>
    </source>
</evidence>
<evidence type="ECO:0000256" key="4">
    <source>
        <dbReference type="ARBA" id="ARBA00022692"/>
    </source>
</evidence>
<dbReference type="InterPro" id="IPR009175">
    <property type="entry name" value="Poxvirus_I2"/>
</dbReference>
<evidence type="ECO:0000313" key="30">
    <source>
        <dbReference type="EMBL" id="QKS68679.1"/>
    </source>
</evidence>
<evidence type="ECO:0000313" key="27">
    <source>
        <dbReference type="EMBL" id="QIM58660.1"/>
    </source>
</evidence>
<dbReference type="Proteomes" id="UP000324027">
    <property type="component" value="Segment"/>
</dbReference>
<evidence type="ECO:0000313" key="35">
    <source>
        <dbReference type="EMBL" id="QNN94355.1"/>
    </source>
</evidence>
<dbReference type="EMBL" id="AF409138">
    <property type="protein sequence ID" value="AAN02769.1"/>
    <property type="molecule type" value="Genomic_DNA"/>
</dbReference>
<dbReference type="EMBL" id="MN072619">
    <property type="protein sequence ID" value="QEJ78590.1"/>
    <property type="molecule type" value="Genomic_DNA"/>
</dbReference>
<dbReference type="Proteomes" id="UP000318888">
    <property type="component" value="Segment"/>
</dbReference>
<dbReference type="Proteomes" id="UP000593826">
    <property type="component" value="Segment"/>
</dbReference>
<dbReference type="Pfam" id="PF12575">
    <property type="entry name" value="Pox_EPC_I2-L1"/>
    <property type="match status" value="1"/>
</dbReference>
<gene>
    <name evidence="36" type="primary">42</name>
    <name evidence="12" type="synonym">LD044</name>
    <name evidence="11" type="synonym">LSDV044</name>
    <name evidence="26" type="ORF">LD045</name>
    <name evidence="25" type="ORF">LSD-Kenya_044</name>
    <name evidence="35" type="ORF">LSDV-Udmurtiya/2019-043</name>
    <name evidence="13" type="ORF">LW044</name>
</gene>
<dbReference type="Proteomes" id="UP000509774">
    <property type="component" value="Segment"/>
</dbReference>
<keyword evidence="6" id="KW-0426">Late protein</keyword>
<evidence type="ECO:0000313" key="38">
    <source>
        <dbReference type="Proteomes" id="UP000126568"/>
    </source>
</evidence>
<evidence type="ECO:0000313" key="18">
    <source>
        <dbReference type="EMBL" id="ARO77352.1"/>
    </source>
</evidence>
<dbReference type="OrthoDB" id="27234at10239"/>
<reference evidence="25 43" key="12">
    <citation type="journal article" date="2019" name="Transbound. Emerg. Dis.">
        <title>Extended sequencing of vaccine and wild-type capripoxvirus isolates provides insights into genes modulating virulence and host range.</title>
        <authorList>
            <person name="Biswas S."/>
            <person name="Noyce R.S."/>
            <person name="Babiuk L.A."/>
            <person name="Lung O."/>
            <person name="Bulach D.M."/>
            <person name="Bowden T.R."/>
            <person name="Boyle D.B."/>
            <person name="Babiuk S."/>
            <person name="Evans D.H."/>
        </authorList>
    </citation>
    <scope>NUCLEOTIDE SEQUENCE [LARGE SCALE GENOMIC DNA]</scope>
    <source>
        <strain evidence="25">Kenya</strain>
    </source>
</reference>
<evidence type="ECO:0000313" key="26">
    <source>
        <dbReference type="EMBL" id="QGM12497.1"/>
    </source>
</evidence>
<dbReference type="Proteomes" id="UP000516244">
    <property type="component" value="Segment"/>
</dbReference>
<reference evidence="11 39" key="1">
    <citation type="journal article" date="2001" name="J. Virol.">
        <title>Genome of lumpy skin disease virus.</title>
        <authorList>
            <person name="Tulman E.R."/>
            <person name="Afonso C.L."/>
            <person name="Lu Z."/>
            <person name="Zsak L."/>
            <person name="Kutish G.F."/>
            <person name="Rock D.L."/>
        </authorList>
    </citation>
    <scope>NUCLEOTIDE SEQUENCE [LARGE SCALE GENOMIC DNA]</scope>
    <source>
        <strain evidence="39">Isolate Bovine/Kenya/Neethling 2490/1958) (LSDV) (Lumpy skin disease virus (isolate NI-2490)</strain>
        <strain evidence="11">Neethling 2490</strain>
    </source>
</reference>
<dbReference type="EMBL" id="KY702007">
    <property type="protein sequence ID" value="ART89370.1"/>
    <property type="molecule type" value="Genomic_DNA"/>
</dbReference>
<evidence type="ECO:0000256" key="6">
    <source>
        <dbReference type="ARBA" id="ARBA00022921"/>
    </source>
</evidence>
<evidence type="ECO:0000313" key="36">
    <source>
        <dbReference type="EMBL" id="QOQ86165.1"/>
    </source>
</evidence>
<evidence type="ECO:0000256" key="1">
    <source>
        <dbReference type="ARBA" id="ARBA00004101"/>
    </source>
</evidence>
<keyword evidence="4 10" id="KW-0812">Transmembrane</keyword>
<dbReference type="Proteomes" id="UP000427849">
    <property type="component" value="Segment"/>
</dbReference>
<evidence type="ECO:0000256" key="7">
    <source>
        <dbReference type="ARBA" id="ARBA00022989"/>
    </source>
</evidence>
<comment type="subcellular location">
    <subcellularLocation>
        <location evidence="2">Virion membrane</location>
        <topology evidence="2">Single-pass membrane protein</topology>
    </subcellularLocation>
</comment>
<evidence type="ECO:0000313" key="28">
    <source>
        <dbReference type="EMBL" id="QIN91600.1"/>
    </source>
</evidence>
<feature type="transmembrane region" description="Helical" evidence="10">
    <location>
        <begin position="48"/>
        <end position="68"/>
    </location>
</feature>
<dbReference type="EMBL" id="MN642592">
    <property type="protein sequence ID" value="QGM12497.1"/>
    <property type="molecule type" value="Genomic_DNA"/>
</dbReference>
<name>Q77GD9_LSDV</name>
<dbReference type="EMBL" id="KY829023">
    <property type="protein sequence ID" value="ARO77352.1"/>
    <property type="molecule type" value="Genomic_DNA"/>
</dbReference>
<evidence type="ECO:0000313" key="47">
    <source>
        <dbReference type="Proteomes" id="UP000509250"/>
    </source>
</evidence>
<dbReference type="EMBL" id="KX764645">
    <property type="protein sequence ID" value="AOO78921.1"/>
    <property type="molecule type" value="Genomic_DNA"/>
</dbReference>
<dbReference type="Proteomes" id="UP000671948">
    <property type="component" value="Segment"/>
</dbReference>
<dbReference type="EMBL" id="MH646674">
    <property type="protein sequence ID" value="AYV61177.1"/>
    <property type="molecule type" value="Genomic_DNA"/>
</dbReference>
<sequence>MDKLYSAIFGVFMSSSDDDFNNFINVVKSVLNDDENYNKKTKKSFLRYYLIIGLVTIVFVIIFIIFYLKVIK</sequence>
<evidence type="ECO:0000313" key="43">
    <source>
        <dbReference type="Proteomes" id="UP000324027"/>
    </source>
</evidence>
<keyword evidence="9" id="KW-1160">Virus entry into host cell</keyword>
<keyword evidence="8 10" id="KW-0472">Membrane</keyword>
<reference evidence="41" key="5">
    <citation type="submission" date="2016-08" db="EMBL/GenBank/DDBJ databases">
        <title>Complete Genome Sequences of the Neethling-like Lumpy Skin Disease Virus Strains from Three Commercial Live Attenuated Vaccines.</title>
        <authorList>
            <person name="Mathijs E."/>
            <person name="Vandenbussche F."/>
            <person name="Haegeman A."/>
            <person name="Potgieter C."/>
            <person name="Maartens L."/>
            <person name="Van Borm S."/>
            <person name="De Clercq K."/>
        </authorList>
    </citation>
    <scope>NUCLEOTIDE SEQUENCE [LARGE SCALE GENOMIC DNA]</scope>
    <source>
        <strain evidence="41">Neethling-Herbivac vaccine</strain>
    </source>
</reference>
<dbReference type="Proteomes" id="UP000316259">
    <property type="component" value="Segment"/>
</dbReference>
<dbReference type="EMBL" id="MN636840">
    <property type="protein sequence ID" value="QKS68823.1"/>
    <property type="molecule type" value="Genomic_DNA"/>
</dbReference>
<dbReference type="EMBL" id="KX764643">
    <property type="protein sequence ID" value="AOO78604.1"/>
    <property type="molecule type" value="Genomic_DNA"/>
</dbReference>
<evidence type="ECO:0000313" key="46">
    <source>
        <dbReference type="Proteomes" id="UP000509160"/>
    </source>
</evidence>
<reference evidence="18" key="7">
    <citation type="journal article" date="2017" name="Genome Announc.">
        <title>Complete Genome Sequence of the Lumpy Skin Disease Virus Isolated from the First Reported Case in Greece in 2015.</title>
        <authorList>
            <person name="Agianniotaki E.I."/>
            <person name="Mathijs E."/>
            <person name="Vandenbussche F."/>
            <person name="Tasioudi K.E."/>
            <person name="Haegeman A."/>
            <person name="Iliadou P."/>
            <person name="Chaintoutis S.C."/>
            <person name="Dovas C.I."/>
            <person name="Van Borm S."/>
            <person name="Chondrokouki E.D."/>
            <person name="De Clercq K."/>
        </authorList>
    </citation>
    <scope>NUCLEOTIDE SEQUENCE [LARGE SCALE GENOMIC DNA]</scope>
    <source>
        <strain evidence="18">Evros/GR/15</strain>
    </source>
</reference>
<dbReference type="Proteomes" id="UP000509160">
    <property type="component" value="Segment"/>
</dbReference>
<evidence type="ECO:0000256" key="5">
    <source>
        <dbReference type="ARBA" id="ARBA00022844"/>
    </source>
</evidence>
<dbReference type="EMBL" id="MT992618">
    <property type="protein sequence ID" value="QOQ86165.1"/>
    <property type="molecule type" value="Genomic_DNA"/>
</dbReference>
<dbReference type="EMBL" id="AF325528">
    <property type="protein sequence ID" value="AAK85005.1"/>
    <property type="molecule type" value="Genomic_DNA"/>
</dbReference>
<evidence type="ECO:0000313" key="44">
    <source>
        <dbReference type="Proteomes" id="UP000427849"/>
    </source>
</evidence>
<accession>A0A1C9HHA2</accession>
<dbReference type="EMBL" id="MT134042">
    <property type="protein sequence ID" value="QNN94355.1"/>
    <property type="molecule type" value="Genomic_DNA"/>
</dbReference>
<dbReference type="Proteomes" id="UP000317245">
    <property type="component" value="Segment"/>
</dbReference>
<dbReference type="Proteomes" id="UP000317895">
    <property type="component" value="Genome"/>
</dbReference>
<dbReference type="EMBL" id="AF409137">
    <property type="protein sequence ID" value="AAN02612.1"/>
    <property type="molecule type" value="Genomic_DNA"/>
</dbReference>
<reference evidence="35 48" key="15">
    <citation type="journal article" date="2020" name="Arch. Virol.">
        <title>Full-length genome characterization of a novel recombinant vaccine-like lumpy skin disease virus strain detected during the climatic winter in Russia, 2019.</title>
        <authorList>
            <person name="Sprygin A."/>
            <person name="Van Schalkwyk A."/>
            <person name="Shumilova I."/>
            <person name="Nesterov A."/>
            <person name="Kononova S."/>
            <person name="Prutnikov P."/>
            <person name="Byadovskaya O."/>
            <person name="Kononov A."/>
        </authorList>
    </citation>
    <scope>NUCLEOTIDE SEQUENCE [LARGE SCALE GENOMIC DNA]</scope>
    <source>
        <strain evidence="35">LSDV/Russia/Udmurtiya/2019</strain>
    </source>
</reference>
<evidence type="ECO:0000313" key="48">
    <source>
        <dbReference type="Proteomes" id="UP000516244"/>
    </source>
</evidence>
<proteinExistence type="predicted"/>
<reference evidence="20" key="6">
    <citation type="submission" date="2016-09" db="EMBL/GenBank/DDBJ databases">
        <title>Complete Genome Sequence Of A Lumpy Skin Disease Virus Strain Isolated From An Outbreak In Israel In 2012.</title>
        <authorList>
            <person name="Vandenbussche F."/>
            <person name="Mathijs E."/>
            <person name="Haegeman A."/>
            <person name="Gelman B."/>
            <person name="Van Borm S."/>
            <person name="De Clercq K."/>
        </authorList>
    </citation>
    <scope>NUCLEOTIDE SEQUENCE [LARGE SCALE GENOMIC DNA]</scope>
    <source>
        <strain evidence="20">155920/2012</strain>
    </source>
</reference>
<reference evidence="26 44" key="14">
    <citation type="submission" date="2019-11" db="EMBL/GenBank/DDBJ databases">
        <title>Complete Genome Sequence of the Lumpy Skin Disease Virus Isolated from the 2016 Outbreak in Kazakhstan.</title>
        <authorList>
            <person name="Mathijs E."/>
            <person name="Vandenbussche F."/>
            <person name="Saduakassova M."/>
            <person name="Kabduldanov T."/>
            <person name="Haegeman A."/>
            <person name="Aerts L."/>
            <person name="Kyzaibayev T."/>
            <person name="Sultanov A."/>
            <person name="Van Borm S."/>
            <person name="De Clercq K."/>
        </authorList>
    </citation>
    <scope>NUCLEOTIDE SEQUENCE [LARGE SCALE GENOMIC DNA]</scope>
    <source>
        <strain evidence="26 44">Kubash/KAZ/16</strain>
    </source>
</reference>
<reference evidence="36" key="19">
    <citation type="submission" date="2020-09" db="EMBL/GenBank/DDBJ databases">
        <authorList>
            <person name="Amirgazin A."/>
            <person name="Ragatova A."/>
        </authorList>
    </citation>
    <scope>NUCLEOTIDE SEQUENCE [LARGE SCALE GENOMIC DNA]</scope>
    <source>
        <strain evidence="36">KZ-Kostanay-2018</strain>
    </source>
</reference>
<reference evidence="28" key="17">
    <citation type="submission" date="2020-01" db="EMBL/GenBank/DDBJ databases">
        <title>Complete genome sequences of the Lumpy Skin Disease virus Pendik isolate.</title>
        <authorList>
            <person name="Uzar S."/>
            <person name="Sarac F."/>
            <person name="Gulyaz V."/>
            <person name="Enul H."/>
        </authorList>
    </citation>
    <scope>NUCLEOTIDE SEQUENCE [LARGE SCALE GENOMIC DNA]</scope>
    <source>
        <strain evidence="28">Pendik</strain>
    </source>
</reference>
<reference evidence="46 47" key="16">
    <citation type="journal article" date="2020" name="Transbound. Emerg. Dis.">
        <title>Potential link of single nucleotide polymorphisms (SNPs) to virulence of vaccine-associated field strains of lumpy skin disease virus in South Africa.</title>
        <authorList>
            <person name="van Schalkwyk A."/>
            <person name="Kara P."/>
            <person name="Ebersohn K."/>
            <person name="Mather A."/>
            <person name="Annandale C.H."/>
            <person name="Venter E.H."/>
            <person name="Wallace D.B."/>
        </authorList>
    </citation>
    <scope>NUCLEOTIDE SEQUENCE [LARGE SCALE GENOMIC DNA]</scope>
    <source>
        <strain evidence="30">LSD-103-GP-RSA-1991</strain>
        <strain evidence="34">LSD-148-GP-RSA-1997</strain>
        <strain evidence="32">LSD-220-1-NW-RSA-1993</strain>
        <strain evidence="33">LSD-220-2-NW-RSA-1993</strain>
        <strain evidence="31">LSD-248-NW-RSA-1993</strain>
        <strain evidence="29">LSD-58-LP-RSA-1993</strain>
    </source>
</reference>
<reference evidence="23" key="9">
    <citation type="journal article" date="2018" name="Transbound. Emerg. Dis.">
        <title>Epidemiological characterization of lumpy skin disease outbreaks in Russia in 2016.</title>
        <authorList>
            <person name="Sprygin A."/>
            <person name="Artyuchova E."/>
            <person name="Babin Y."/>
            <person name="Prutnikov P."/>
            <person name="Kostrova E."/>
            <person name="Byadovskaya O."/>
            <person name="Kononov A."/>
        </authorList>
    </citation>
    <scope>NUCLEOTIDE SEQUENCE [LARGE SCALE GENOMIC DNA]</scope>
    <source>
        <strain evidence="23">LSDV/Russia/Dagestan/2015</strain>
    </source>
</reference>
<dbReference type="Proteomes" id="UP000316129">
    <property type="component" value="Segment"/>
</dbReference>
<dbReference type="Proteomes" id="UP000156762">
    <property type="component" value="Segment"/>
</dbReference>
<dbReference type="Proteomes" id="UP000315615">
    <property type="component" value="Segment"/>
</dbReference>
<dbReference type="Proteomes" id="UP000320780">
    <property type="component" value="Segment"/>
</dbReference>
<dbReference type="Proteomes" id="UP000318810">
    <property type="component" value="Segment"/>
</dbReference>
<evidence type="ECO:0000256" key="9">
    <source>
        <dbReference type="ARBA" id="ARBA00023296"/>
    </source>
</evidence>
<reference evidence="24 42" key="13">
    <citation type="submission" date="2019-01" db="EMBL/GenBank/DDBJ databases">
        <title>The Complete Genome Sequence of the Lumpy Skin Disease Virus Vaccine, Herbivac LS, Reveals a Mutation in the Superoxide Dismutase Gene Homolog.</title>
        <authorList>
            <person name="Douglass N."/>
            <person name="Van der Walt A."/>
            <person name="Omar R."/>
            <person name="Williamson A.-L."/>
        </authorList>
    </citation>
    <scope>NUCLEOTIDE SEQUENCE [LARGE SCALE GENOMIC DNA]</scope>
    <source>
        <strain evidence="24 42">Herbivac LS</strain>
    </source>
</reference>
<dbReference type="EMBL" id="MH893760">
    <property type="protein sequence ID" value="AZC86042.1"/>
    <property type="molecule type" value="Genomic_DNA"/>
</dbReference>
<dbReference type="EMBL" id="MK441838">
    <property type="protein sequence ID" value="QBF55521.1"/>
    <property type="molecule type" value="Genomic_DNA"/>
</dbReference>
<evidence type="ECO:0000313" key="39">
    <source>
        <dbReference type="Proteomes" id="UP000127252"/>
    </source>
</evidence>
<dbReference type="GeneID" id="921590"/>
<evidence type="ECO:0000313" key="25">
    <source>
        <dbReference type="EMBL" id="QEJ78590.1"/>
    </source>
</evidence>
<protein>
    <submittedName>
        <fullName evidence="24">LS044</fullName>
    </submittedName>
    <submittedName>
        <fullName evidence="25">Viral morphogenesis protein</fullName>
    </submittedName>
</protein>
<dbReference type="EMBL" id="MN636842">
    <property type="protein sequence ID" value="QKS69137.1"/>
    <property type="molecule type" value="Genomic_DNA"/>
</dbReference>
<reference evidence="27 45" key="18">
    <citation type="submission" date="2020-02" db="EMBL/GenBank/DDBJ databases">
        <authorList>
            <person name="Orynbayev M."/>
            <person name="Nissanova R."/>
            <person name="Sultankulova K."/>
            <person name="Kozhabergenov N."/>
        </authorList>
    </citation>
    <scope>NUCLEOTIDE SEQUENCE [LARGE SCALE GENOMIC DNA]</scope>
    <source>
        <strain evidence="27 45">Neethling-RIBSP vaccine</strain>
    </source>
</reference>
<keyword evidence="5" id="KW-0946">Virion</keyword>
<dbReference type="Proteomes" id="UP000316459">
    <property type="component" value="Segment"/>
</dbReference>
<reference evidence="19" key="8">
    <citation type="journal article" date="2017" name="Genome Announc.">
        <title>Complete Genome Sequence of Lumpy Skin Disease Virus Isolate SERBIA/Bujanovac/2016, Detected during an Outbreak in the Balkan Area.</title>
        <authorList>
            <person name="Toplak I."/>
            <person name="Petrovic T."/>
            <person name="Vidanovic D."/>
            <person name="Lazic S."/>
            <person name="Sekler M."/>
            <person name="Manic M."/>
            <person name="Petrovic M."/>
            <person name="Kuhar U."/>
        </authorList>
    </citation>
    <scope>NUCLEOTIDE SEQUENCE [LARGE SCALE GENOMIC DNA]</scope>
    <source>
        <strain evidence="19">SERBIA/Bujanovac/2016</strain>
    </source>
</reference>
<evidence type="ECO:0000313" key="24">
    <source>
        <dbReference type="EMBL" id="QBF55521.1"/>
    </source>
</evidence>
<reference evidence="38 40" key="2">
    <citation type="journal article" date="2003" name="Arch. Virol.">
        <title>Comparative sequence analysis of the South African vaccine strain and two virulent field isolates of Lumpy skin disease virus.</title>
        <authorList>
            <person name="Kara P.D."/>
            <person name="Afonso C.L."/>
            <person name="Wallace D.B."/>
            <person name="Kutish G.F."/>
            <person name="Abolnik C."/>
            <person name="Lu Z."/>
            <person name="Vreede F.T."/>
            <person name="Taljaard L.C.F."/>
            <person name="Zsak A."/>
            <person name="Viljoen G.J."/>
            <person name="Rock D.L."/>
        </authorList>
    </citation>
    <scope>NUCLEOTIDE SEQUENCE [LARGE SCALE GENOMIC DNA]</scope>
    <source>
        <strain evidence="38">(isolate Bovine/Kenya/Neethling 2490/1958) (LSDV) (Lumpy skin disease virus (isolate NI-2490)</strain>
        <strain evidence="13">Neethling vaccine LW 1959</strain>
        <strain evidence="12">Neethling Warmbaths LW</strain>
    </source>
</reference>
<keyword evidence="7 10" id="KW-1133">Transmembrane helix</keyword>
<accession>Q77GP0</accession>
<evidence type="ECO:0000313" key="42">
    <source>
        <dbReference type="Proteomes" id="UP000319919"/>
    </source>
</evidence>